<reference evidence="2" key="1">
    <citation type="journal article" date="2004" name="Nature">
        <title>Genome duplication in the teleost fish Tetraodon nigroviridis reveals the early vertebrate proto-karyotype.</title>
        <authorList>
            <person name="Jaillon O."/>
            <person name="Aury J.-M."/>
            <person name="Brunet F."/>
            <person name="Petit J.-L."/>
            <person name="Stange-Thomann N."/>
            <person name="Mauceli E."/>
            <person name="Bouneau L."/>
            <person name="Fischer C."/>
            <person name="Ozouf-Costaz C."/>
            <person name="Bernot A."/>
            <person name="Nicaud S."/>
            <person name="Jaffe D."/>
            <person name="Fisher S."/>
            <person name="Lutfalla G."/>
            <person name="Dossat C."/>
            <person name="Segurens B."/>
            <person name="Dasilva C."/>
            <person name="Salanoubat M."/>
            <person name="Levy M."/>
            <person name="Boudet N."/>
            <person name="Castellano S."/>
            <person name="Anthouard V."/>
            <person name="Jubin C."/>
            <person name="Castelli V."/>
            <person name="Katinka M."/>
            <person name="Vacherie B."/>
            <person name="Biemont C."/>
            <person name="Skalli Z."/>
            <person name="Cattolico L."/>
            <person name="Poulain J."/>
            <person name="De Berardinis V."/>
            <person name="Cruaud C."/>
            <person name="Duprat S."/>
            <person name="Brottier P."/>
            <person name="Coutanceau J.-P."/>
            <person name="Gouzy J."/>
            <person name="Parra G."/>
            <person name="Lardier G."/>
            <person name="Chapple C."/>
            <person name="McKernan K.J."/>
            <person name="McEwan P."/>
            <person name="Bosak S."/>
            <person name="Kellis M."/>
            <person name="Volff J.-N."/>
            <person name="Guigo R."/>
            <person name="Zody M.C."/>
            <person name="Mesirov J."/>
            <person name="Lindblad-Toh K."/>
            <person name="Birren B."/>
            <person name="Nusbaum C."/>
            <person name="Kahn D."/>
            <person name="Robinson-Rechavi M."/>
            <person name="Laudet V."/>
            <person name="Schachter V."/>
            <person name="Quetier F."/>
            <person name="Saurin W."/>
            <person name="Scarpelli C."/>
            <person name="Wincker P."/>
            <person name="Lander E.S."/>
            <person name="Weissenbach J."/>
            <person name="Roest Crollius H."/>
        </authorList>
    </citation>
    <scope>NUCLEOTIDE SEQUENCE [LARGE SCALE GENOMIC DNA]</scope>
</reference>
<dbReference type="EMBL" id="CAAE01002740">
    <property type="protein sequence ID" value="CAF87568.1"/>
    <property type="molecule type" value="Genomic_DNA"/>
</dbReference>
<name>Q4THR4_TETNG</name>
<sequence length="83" mass="8403">MLQLRRSGTSRQRVPAAPSAQEVPFLSERLPHGGRLSGQSAAAADAAAADAAADAAAAGKLRDGRGGRATPETVKLPQVLLMG</sequence>
<organism evidence="2">
    <name type="scientific">Tetraodon nigroviridis</name>
    <name type="common">Spotted green pufferfish</name>
    <name type="synonym">Chelonodon nigroviridis</name>
    <dbReference type="NCBI Taxonomy" id="99883"/>
    <lineage>
        <taxon>Eukaryota</taxon>
        <taxon>Metazoa</taxon>
        <taxon>Chordata</taxon>
        <taxon>Craniata</taxon>
        <taxon>Vertebrata</taxon>
        <taxon>Euteleostomi</taxon>
        <taxon>Actinopterygii</taxon>
        <taxon>Neopterygii</taxon>
        <taxon>Teleostei</taxon>
        <taxon>Neoteleostei</taxon>
        <taxon>Acanthomorphata</taxon>
        <taxon>Eupercaria</taxon>
        <taxon>Tetraodontiformes</taxon>
        <taxon>Tetradontoidea</taxon>
        <taxon>Tetraodontidae</taxon>
        <taxon>Tetraodon</taxon>
    </lineage>
</organism>
<protein>
    <submittedName>
        <fullName evidence="2">Chromosome undetermined SCAF2740, whole genome shotgun sequence</fullName>
    </submittedName>
</protein>
<evidence type="ECO:0000313" key="2">
    <source>
        <dbReference type="EMBL" id="CAF87568.1"/>
    </source>
</evidence>
<proteinExistence type="predicted"/>
<dbReference type="KEGG" id="tng:GSTEN00000422G001"/>
<gene>
    <name evidence="2" type="ORF">GSTENG00000422001</name>
</gene>
<reference evidence="2" key="2">
    <citation type="submission" date="2004-02" db="EMBL/GenBank/DDBJ databases">
        <authorList>
            <consortium name="Genoscope"/>
            <consortium name="Whitehead Institute Centre for Genome Research"/>
        </authorList>
    </citation>
    <scope>NUCLEOTIDE SEQUENCE</scope>
</reference>
<feature type="region of interest" description="Disordered" evidence="1">
    <location>
        <begin position="1"/>
        <end position="83"/>
    </location>
</feature>
<feature type="compositionally biased region" description="Low complexity" evidence="1">
    <location>
        <begin position="41"/>
        <end position="58"/>
    </location>
</feature>
<accession>Q4THR4</accession>
<evidence type="ECO:0000256" key="1">
    <source>
        <dbReference type="SAM" id="MobiDB-lite"/>
    </source>
</evidence>
<feature type="compositionally biased region" description="Polar residues" evidence="1">
    <location>
        <begin position="1"/>
        <end position="12"/>
    </location>
</feature>
<dbReference type="AlphaFoldDB" id="Q4THR4"/>